<evidence type="ECO:0000313" key="12">
    <source>
        <dbReference type="EMBL" id="QIJ97095.1"/>
    </source>
</evidence>
<keyword evidence="11" id="KW-0472">Membrane</keyword>
<name>A0A6G7S6W9_9VIRU</name>
<evidence type="ECO:0000256" key="6">
    <source>
        <dbReference type="ARBA" id="ARBA00022723"/>
    </source>
</evidence>
<evidence type="ECO:0000256" key="3">
    <source>
        <dbReference type="ARBA" id="ARBA00022463"/>
    </source>
</evidence>
<evidence type="ECO:0000256" key="5">
    <source>
        <dbReference type="ARBA" id="ARBA00022632"/>
    </source>
</evidence>
<keyword evidence="7" id="KW-0863">Zinc-finger</keyword>
<dbReference type="InterPro" id="IPR002568">
    <property type="entry name" value="Carla-bd"/>
</dbReference>
<dbReference type="GO" id="GO:0052170">
    <property type="term" value="P:symbiont-mediated suppression of host innate immune response"/>
    <property type="evidence" value="ECO:0007669"/>
    <property type="project" value="UniProtKB-KW"/>
</dbReference>
<evidence type="ECO:0000256" key="9">
    <source>
        <dbReference type="ARBA" id="ARBA00023125"/>
    </source>
</evidence>
<keyword evidence="11" id="KW-0812">Transmembrane</keyword>
<proteinExistence type="inferred from homology"/>
<reference evidence="13" key="1">
    <citation type="journal article" date="2020" name="Front. Microbiol.">
        <title>Metagenomic Analysis of Plant Viruses Associated With Papaya Ringspot Disease in Carica papaya L. in Kenya.</title>
        <authorList>
            <person name="Mumo N.N."/>
            <person name="Mamati G.E."/>
            <person name="Ateka E.M."/>
            <person name="Rimberia F.K."/>
            <person name="Asudi G.O."/>
            <person name="Boykin L.M."/>
            <person name="Machuka E.M."/>
            <person name="Njuguna J.N."/>
            <person name="Pelle R."/>
            <person name="Stomeo F."/>
        </authorList>
    </citation>
    <scope>NUCLEOTIDE SEQUENCE</scope>
    <source>
        <strain evidence="13">KE-Mak-08</strain>
        <strain evidence="12">KE-Mer-05</strain>
    </source>
</reference>
<keyword evidence="9" id="KW-0238">DNA-binding</keyword>
<protein>
    <recommendedName>
        <fullName evidence="2">RNA silencing suppressor</fullName>
    </recommendedName>
</protein>
<evidence type="ECO:0000256" key="2">
    <source>
        <dbReference type="ARBA" id="ARBA00017202"/>
    </source>
</evidence>
<dbReference type="EMBL" id="MK984601">
    <property type="protein sequence ID" value="QIJ97095.1"/>
    <property type="molecule type" value="Genomic_RNA"/>
</dbReference>
<evidence type="ECO:0000256" key="8">
    <source>
        <dbReference type="ARBA" id="ARBA00022833"/>
    </source>
</evidence>
<evidence type="ECO:0000256" key="4">
    <source>
        <dbReference type="ARBA" id="ARBA00022581"/>
    </source>
</evidence>
<keyword evidence="5" id="KW-1090">Inhibition of host innate immune response by virus</keyword>
<accession>A0A6G7S6W9</accession>
<keyword evidence="11" id="KW-1133">Transmembrane helix</keyword>
<evidence type="ECO:0000256" key="1">
    <source>
        <dbReference type="ARBA" id="ARBA00006158"/>
    </source>
</evidence>
<comment type="similarity">
    <text evidence="1">Belongs to the carlaviruses nucleic acid-binding protein family.</text>
</comment>
<dbReference type="GO" id="GO:0008270">
    <property type="term" value="F:zinc ion binding"/>
    <property type="evidence" value="ECO:0007669"/>
    <property type="project" value="UniProtKB-KW"/>
</dbReference>
<dbReference type="GO" id="GO:0003677">
    <property type="term" value="F:DNA binding"/>
    <property type="evidence" value="ECO:0007669"/>
    <property type="project" value="UniProtKB-KW"/>
</dbReference>
<keyword evidence="8" id="KW-0862">Zinc</keyword>
<evidence type="ECO:0000313" key="13">
    <source>
        <dbReference type="EMBL" id="QIJ97113.1"/>
    </source>
</evidence>
<keyword evidence="3" id="KW-0941">Suppressor of RNA silencing</keyword>
<evidence type="ECO:0000256" key="7">
    <source>
        <dbReference type="ARBA" id="ARBA00022771"/>
    </source>
</evidence>
<evidence type="ECO:0000256" key="11">
    <source>
        <dbReference type="SAM" id="Phobius"/>
    </source>
</evidence>
<dbReference type="GO" id="GO:0006355">
    <property type="term" value="P:regulation of DNA-templated transcription"/>
    <property type="evidence" value="ECO:0007669"/>
    <property type="project" value="InterPro"/>
</dbReference>
<keyword evidence="6" id="KW-0479">Metal-binding</keyword>
<organism evidence="13">
    <name type="scientific">papaya mottle-associated virus</name>
    <dbReference type="NCBI Taxonomy" id="3071214"/>
    <lineage>
        <taxon>Viruses</taxon>
        <taxon>Riboviria</taxon>
        <taxon>Orthornavirae</taxon>
        <taxon>Kitrinoviricota</taxon>
        <taxon>Alsuviricetes</taxon>
        <taxon>Tymovirales</taxon>
        <taxon>Betaflexiviridae</taxon>
        <taxon>Quinvirinae</taxon>
        <taxon>Carlavirus</taxon>
        <taxon>Carlavirus maculapapayae</taxon>
        <taxon>Carlavirus PapMaV</taxon>
    </lineage>
</organism>
<dbReference type="EMBL" id="MK984604">
    <property type="protein sequence ID" value="QIJ97113.1"/>
    <property type="molecule type" value="Genomic_RNA"/>
</dbReference>
<keyword evidence="4" id="KW-0945">Host-virus interaction</keyword>
<evidence type="ECO:0000256" key="10">
    <source>
        <dbReference type="ARBA" id="ARBA00023280"/>
    </source>
</evidence>
<feature type="transmembrane region" description="Helical" evidence="11">
    <location>
        <begin position="7"/>
        <end position="24"/>
    </location>
</feature>
<sequence length="102" mass="11999">MISRRQYAIYLYLCVVKMGIYLPFDLCVHICKFVDDLRINKGKSNYAKRRRAKLIGRCHRCYRVKPGFYFTTRCDGKTCYPNISYNVKVARFIEGVTSVIPD</sequence>
<keyword evidence="10" id="KW-0899">Viral immunoevasion</keyword>
<dbReference type="Pfam" id="PF01623">
    <property type="entry name" value="Carla_C4"/>
    <property type="match status" value="1"/>
</dbReference>